<evidence type="ECO:0000256" key="1">
    <source>
        <dbReference type="SAM" id="MobiDB-lite"/>
    </source>
</evidence>
<gene>
    <name evidence="3" type="ORF">HNR44_002537</name>
</gene>
<dbReference type="AlphaFoldDB" id="A0A841PRX5"/>
<protein>
    <submittedName>
        <fullName evidence="3">Putative membrane protein</fullName>
    </submittedName>
</protein>
<accession>A0A841PRX5</accession>
<keyword evidence="2" id="KW-0472">Membrane</keyword>
<keyword evidence="2" id="KW-1133">Transmembrane helix</keyword>
<dbReference type="Proteomes" id="UP000568839">
    <property type="component" value="Unassembled WGS sequence"/>
</dbReference>
<sequence>MRSIDYILYLIIAFLVAAIPLLEYMTAIPLGIVVGLPTIPIIIVGFLGNLTTVLLLILLVDKIRNINYNRQKQKELVPNAVEDEMMETEQAESHDKTTEAPASAADSDEDDTFISKRRQKARKIWDKYGLPGLTIIGTGILSSHITALMACTFGGNRAYVSIWMTISLAIWSVALGIAVHFGMDALF</sequence>
<keyword evidence="4" id="KW-1185">Reference proteome</keyword>
<evidence type="ECO:0000313" key="4">
    <source>
        <dbReference type="Proteomes" id="UP000568839"/>
    </source>
</evidence>
<keyword evidence="2" id="KW-0812">Transmembrane</keyword>
<name>A0A841PRX5_9BACL</name>
<organism evidence="3 4">
    <name type="scientific">Geomicrobium halophilum</name>
    <dbReference type="NCBI Taxonomy" id="549000"/>
    <lineage>
        <taxon>Bacteria</taxon>
        <taxon>Bacillati</taxon>
        <taxon>Bacillota</taxon>
        <taxon>Bacilli</taxon>
        <taxon>Bacillales</taxon>
        <taxon>Geomicrobium</taxon>
    </lineage>
</organism>
<feature type="region of interest" description="Disordered" evidence="1">
    <location>
        <begin position="87"/>
        <end position="111"/>
    </location>
</feature>
<reference evidence="3 4" key="1">
    <citation type="submission" date="2020-08" db="EMBL/GenBank/DDBJ databases">
        <title>Genomic Encyclopedia of Type Strains, Phase IV (KMG-IV): sequencing the most valuable type-strain genomes for metagenomic binning, comparative biology and taxonomic classification.</title>
        <authorList>
            <person name="Goeker M."/>
        </authorList>
    </citation>
    <scope>NUCLEOTIDE SEQUENCE [LARGE SCALE GENOMIC DNA]</scope>
    <source>
        <strain evidence="3 4">DSM 21769</strain>
    </source>
</reference>
<dbReference type="RefSeq" id="WP_184404610.1">
    <property type="nucleotide sequence ID" value="NZ_JACHHJ010000003.1"/>
</dbReference>
<comment type="caution">
    <text evidence="3">The sequence shown here is derived from an EMBL/GenBank/DDBJ whole genome shotgun (WGS) entry which is preliminary data.</text>
</comment>
<feature type="transmembrane region" description="Helical" evidence="2">
    <location>
        <begin position="7"/>
        <end position="32"/>
    </location>
</feature>
<feature type="transmembrane region" description="Helical" evidence="2">
    <location>
        <begin position="128"/>
        <end position="150"/>
    </location>
</feature>
<evidence type="ECO:0000313" key="3">
    <source>
        <dbReference type="EMBL" id="MBB6450554.1"/>
    </source>
</evidence>
<feature type="transmembrane region" description="Helical" evidence="2">
    <location>
        <begin position="38"/>
        <end position="60"/>
    </location>
</feature>
<proteinExistence type="predicted"/>
<evidence type="ECO:0000256" key="2">
    <source>
        <dbReference type="SAM" id="Phobius"/>
    </source>
</evidence>
<dbReference type="EMBL" id="JACHHJ010000003">
    <property type="protein sequence ID" value="MBB6450554.1"/>
    <property type="molecule type" value="Genomic_DNA"/>
</dbReference>
<feature type="transmembrane region" description="Helical" evidence="2">
    <location>
        <begin position="162"/>
        <end position="183"/>
    </location>
</feature>